<gene>
    <name evidence="1" type="primary">ELP6</name>
    <name evidence="1" type="ORF">EV182_001864</name>
</gene>
<keyword evidence="2" id="KW-1185">Reference proteome</keyword>
<dbReference type="EMBL" id="JAMZIH010005468">
    <property type="protein sequence ID" value="KAJ1675137.1"/>
    <property type="molecule type" value="Genomic_DNA"/>
</dbReference>
<accession>A0ACC1HG23</accession>
<protein>
    <submittedName>
        <fullName evidence="1">Elongator subunit elp6</fullName>
    </submittedName>
</protein>
<proteinExistence type="predicted"/>
<reference evidence="1" key="1">
    <citation type="submission" date="2022-06" db="EMBL/GenBank/DDBJ databases">
        <title>Phylogenomic reconstructions and comparative analyses of Kickxellomycotina fungi.</title>
        <authorList>
            <person name="Reynolds N.K."/>
            <person name="Stajich J.E."/>
            <person name="Barry K."/>
            <person name="Grigoriev I.V."/>
            <person name="Crous P."/>
            <person name="Smith M.E."/>
        </authorList>
    </citation>
    <scope>NUCLEOTIDE SEQUENCE</scope>
    <source>
        <strain evidence="1">RSA 2271</strain>
    </source>
</reference>
<name>A0ACC1HG23_9FUNG</name>
<evidence type="ECO:0000313" key="2">
    <source>
        <dbReference type="Proteomes" id="UP001145114"/>
    </source>
</evidence>
<sequence>MARVRPGRDDEDPQRRTMSSDGNGDSGTLGAALKWPAGLPPPDTLTLITDTISAPGQFLIANFTATALKLISAAVSSRGEPSGHVILLSFCQIFNHYHQIALKLGVNLGAAKAAGTFSFIDGLTKLADYRGSSKFQVVGASTVPVDSQPSTTVPAFPVRRGASSSDGTSLATSWVGGLLQEIESRLVANGGPTPSSLSGEDMPIVYMLIDDITVLMDIGAPLGVVQSFVHACRTLVSKHGGSLIVLTHADEPIRGEYGEPIDPVAGVIGYLHGCADYILQLEGLASGRSRDVSGQLIAARGPLCASESFQPIVLHYSIHEKGARFFAPGASQAVL</sequence>
<dbReference type="Proteomes" id="UP001145114">
    <property type="component" value="Unassembled WGS sequence"/>
</dbReference>
<organism evidence="1 2">
    <name type="scientific">Spiromyces aspiralis</name>
    <dbReference type="NCBI Taxonomy" id="68401"/>
    <lineage>
        <taxon>Eukaryota</taxon>
        <taxon>Fungi</taxon>
        <taxon>Fungi incertae sedis</taxon>
        <taxon>Zoopagomycota</taxon>
        <taxon>Kickxellomycotina</taxon>
        <taxon>Kickxellomycetes</taxon>
        <taxon>Kickxellales</taxon>
        <taxon>Kickxellaceae</taxon>
        <taxon>Spiromyces</taxon>
    </lineage>
</organism>
<comment type="caution">
    <text evidence="1">The sequence shown here is derived from an EMBL/GenBank/DDBJ whole genome shotgun (WGS) entry which is preliminary data.</text>
</comment>
<evidence type="ECO:0000313" key="1">
    <source>
        <dbReference type="EMBL" id="KAJ1675137.1"/>
    </source>
</evidence>